<name>A0A392UDL0_9FABA</name>
<feature type="non-terminal residue" evidence="1">
    <location>
        <position position="1"/>
    </location>
</feature>
<protein>
    <submittedName>
        <fullName evidence="1">Uncharacterized protein</fullName>
    </submittedName>
</protein>
<sequence>SLTFSIVAHDATVSFVVSQLVLMSFKESFDIDAIFDEELEEPVRR</sequence>
<dbReference type="EMBL" id="LXQA010790097">
    <property type="protein sequence ID" value="MCI71128.1"/>
    <property type="molecule type" value="Genomic_DNA"/>
</dbReference>
<evidence type="ECO:0000313" key="2">
    <source>
        <dbReference type="Proteomes" id="UP000265520"/>
    </source>
</evidence>
<keyword evidence="2" id="KW-1185">Reference proteome</keyword>
<proteinExistence type="predicted"/>
<reference evidence="1 2" key="1">
    <citation type="journal article" date="2018" name="Front. Plant Sci.">
        <title>Red Clover (Trifolium pratense) and Zigzag Clover (T. medium) - A Picture of Genomic Similarities and Differences.</title>
        <authorList>
            <person name="Dluhosova J."/>
            <person name="Istvanek J."/>
            <person name="Nedelnik J."/>
            <person name="Repkova J."/>
        </authorList>
    </citation>
    <scope>NUCLEOTIDE SEQUENCE [LARGE SCALE GENOMIC DNA]</scope>
    <source>
        <strain evidence="2">cv. 10/8</strain>
        <tissue evidence="1">Leaf</tissue>
    </source>
</reference>
<evidence type="ECO:0000313" key="1">
    <source>
        <dbReference type="EMBL" id="MCI71128.1"/>
    </source>
</evidence>
<dbReference type="AlphaFoldDB" id="A0A392UDL0"/>
<comment type="caution">
    <text evidence="1">The sequence shown here is derived from an EMBL/GenBank/DDBJ whole genome shotgun (WGS) entry which is preliminary data.</text>
</comment>
<accession>A0A392UDL0</accession>
<organism evidence="1 2">
    <name type="scientific">Trifolium medium</name>
    <dbReference type="NCBI Taxonomy" id="97028"/>
    <lineage>
        <taxon>Eukaryota</taxon>
        <taxon>Viridiplantae</taxon>
        <taxon>Streptophyta</taxon>
        <taxon>Embryophyta</taxon>
        <taxon>Tracheophyta</taxon>
        <taxon>Spermatophyta</taxon>
        <taxon>Magnoliopsida</taxon>
        <taxon>eudicotyledons</taxon>
        <taxon>Gunneridae</taxon>
        <taxon>Pentapetalae</taxon>
        <taxon>rosids</taxon>
        <taxon>fabids</taxon>
        <taxon>Fabales</taxon>
        <taxon>Fabaceae</taxon>
        <taxon>Papilionoideae</taxon>
        <taxon>50 kb inversion clade</taxon>
        <taxon>NPAAA clade</taxon>
        <taxon>Hologalegina</taxon>
        <taxon>IRL clade</taxon>
        <taxon>Trifolieae</taxon>
        <taxon>Trifolium</taxon>
    </lineage>
</organism>
<dbReference type="Proteomes" id="UP000265520">
    <property type="component" value="Unassembled WGS sequence"/>
</dbReference>